<dbReference type="Pfam" id="PF14341">
    <property type="entry name" value="PilX_N"/>
    <property type="match status" value="1"/>
</dbReference>
<proteinExistence type="predicted"/>
<name>A0ABY9TIK8_9GAMM</name>
<sequence length="413" mass="43926">MKNINNNYSNLRKKQQGMAVLVVSIILLILITLISLYLARSVLVEQKLVSNDFRARQAFENAEAGLATAMQSVAKKTYWDDEDNIIGVFDTNSDGSNDSMSTTLDKGSVTVNITPIVINDLDAYIFNAVGVSDDGTATRSITANMQALDPLPFAPDNPLSTRGNLDINGSATVHNTEGHSTIWSGGDIDIGSNNSTATYIANPADAGYPSCMDTPGLCATVQTSNKETVGLDILEHDSDLMRLSPAEMFENFFGTSPEHYRETRTNVIVSPDAPAEAKECGANTYVSCVEGATEQVVWYDVPAGTTLQVNGGTVGCEASVTGGNVCAEADEAPTILIIDGDVEFKGGPHFYGVVFIMGTATASGNVTFHGAVISGGDLNSTSGSLDIHYNSRLLESRQYNNQQAVAAGSWKDF</sequence>
<protein>
    <submittedName>
        <fullName evidence="3">PilX N-terminal domain-containing pilus assembly protein</fullName>
    </submittedName>
</protein>
<gene>
    <name evidence="3" type="ORF">RI845_14005</name>
</gene>
<keyword evidence="1" id="KW-1133">Transmembrane helix</keyword>
<reference evidence="4" key="1">
    <citation type="submission" date="2023-09" db="EMBL/GenBank/DDBJ databases">
        <authorList>
            <person name="Li S."/>
            <person name="Li X."/>
            <person name="Zhang C."/>
            <person name="Zhao Z."/>
        </authorList>
    </citation>
    <scope>NUCLEOTIDE SEQUENCE [LARGE SCALE GENOMIC DNA]</scope>
    <source>
        <strain evidence="4">SQ345</strain>
    </source>
</reference>
<evidence type="ECO:0000313" key="4">
    <source>
        <dbReference type="Proteomes" id="UP001248581"/>
    </source>
</evidence>
<dbReference type="InterPro" id="IPR025746">
    <property type="entry name" value="PilX_N_dom"/>
</dbReference>
<feature type="domain" description="Type 4 fimbrial biogenesis protein PilX N-terminal" evidence="2">
    <location>
        <begin position="16"/>
        <end position="67"/>
    </location>
</feature>
<dbReference type="Proteomes" id="UP001248581">
    <property type="component" value="Chromosome"/>
</dbReference>
<evidence type="ECO:0000259" key="2">
    <source>
        <dbReference type="Pfam" id="PF14341"/>
    </source>
</evidence>
<dbReference type="EMBL" id="CP134146">
    <property type="protein sequence ID" value="WNC67625.1"/>
    <property type="molecule type" value="Genomic_DNA"/>
</dbReference>
<accession>A0ABY9TIK8</accession>
<keyword evidence="1" id="KW-0472">Membrane</keyword>
<feature type="transmembrane region" description="Helical" evidence="1">
    <location>
        <begin position="20"/>
        <end position="39"/>
    </location>
</feature>
<evidence type="ECO:0000256" key="1">
    <source>
        <dbReference type="SAM" id="Phobius"/>
    </source>
</evidence>
<keyword evidence="4" id="KW-1185">Reference proteome</keyword>
<organism evidence="3 4">
    <name type="scientific">Thalassotalea nanhaiensis</name>
    <dbReference type="NCBI Taxonomy" id="3065648"/>
    <lineage>
        <taxon>Bacteria</taxon>
        <taxon>Pseudomonadati</taxon>
        <taxon>Pseudomonadota</taxon>
        <taxon>Gammaproteobacteria</taxon>
        <taxon>Alteromonadales</taxon>
        <taxon>Colwelliaceae</taxon>
        <taxon>Thalassotalea</taxon>
    </lineage>
</organism>
<evidence type="ECO:0000313" key="3">
    <source>
        <dbReference type="EMBL" id="WNC67625.1"/>
    </source>
</evidence>
<keyword evidence="1" id="KW-0812">Transmembrane</keyword>
<dbReference type="RefSeq" id="WP_348386784.1">
    <property type="nucleotide sequence ID" value="NZ_CP134146.1"/>
</dbReference>